<evidence type="ECO:0008006" key="3">
    <source>
        <dbReference type="Google" id="ProtNLM"/>
    </source>
</evidence>
<reference evidence="1" key="2">
    <citation type="submission" date="2020-09" db="EMBL/GenBank/DDBJ databases">
        <authorList>
            <person name="Sun Q."/>
            <person name="Zhou Y."/>
        </authorList>
    </citation>
    <scope>NUCLEOTIDE SEQUENCE</scope>
    <source>
        <strain evidence="1">CGMCC 1.16134</strain>
    </source>
</reference>
<protein>
    <recommendedName>
        <fullName evidence="3">Transposase</fullName>
    </recommendedName>
</protein>
<dbReference type="AlphaFoldDB" id="A0A917FDM6"/>
<dbReference type="Proteomes" id="UP000637643">
    <property type="component" value="Unassembled WGS sequence"/>
</dbReference>
<reference evidence="1" key="1">
    <citation type="journal article" date="2014" name="Int. J. Syst. Evol. Microbiol.">
        <title>Complete genome sequence of Corynebacterium casei LMG S-19264T (=DSM 44701T), isolated from a smear-ripened cheese.</title>
        <authorList>
            <consortium name="US DOE Joint Genome Institute (JGI-PGF)"/>
            <person name="Walter F."/>
            <person name="Albersmeier A."/>
            <person name="Kalinowski J."/>
            <person name="Ruckert C."/>
        </authorList>
    </citation>
    <scope>NUCLEOTIDE SEQUENCE</scope>
    <source>
        <strain evidence="1">CGMCC 1.16134</strain>
    </source>
</reference>
<dbReference type="EMBL" id="BMKR01000006">
    <property type="protein sequence ID" value="GGF73425.1"/>
    <property type="molecule type" value="Genomic_DNA"/>
</dbReference>
<keyword evidence="2" id="KW-1185">Reference proteome</keyword>
<evidence type="ECO:0000313" key="1">
    <source>
        <dbReference type="EMBL" id="GGF73425.1"/>
    </source>
</evidence>
<accession>A0A917FDM6</accession>
<gene>
    <name evidence="1" type="ORF">GCM10010912_18310</name>
</gene>
<dbReference type="PANTHER" id="PTHR33408">
    <property type="entry name" value="TRANSPOSASE"/>
    <property type="match status" value="1"/>
</dbReference>
<name>A0A917FDM6_9BACL</name>
<evidence type="ECO:0000313" key="2">
    <source>
        <dbReference type="Proteomes" id="UP000637643"/>
    </source>
</evidence>
<proteinExistence type="predicted"/>
<comment type="caution">
    <text evidence="1">The sequence shown here is derived from an EMBL/GenBank/DDBJ whole genome shotgun (WGS) entry which is preliminary data.</text>
</comment>
<dbReference type="PANTHER" id="PTHR33408:SF2">
    <property type="entry name" value="TRANSPOSASE DDE DOMAIN-CONTAINING PROTEIN"/>
    <property type="match status" value="1"/>
</dbReference>
<sequence>MGLAGRQCPDLRTINRFRSQRMKDVLETVFTAFLQFLDGEKYISLEHFFVDGTKIGAHVNRYTFVWGQAVRKHKART</sequence>
<organism evidence="1 2">
    <name type="scientific">Paenibacillus albidus</name>
    <dbReference type="NCBI Taxonomy" id="2041023"/>
    <lineage>
        <taxon>Bacteria</taxon>
        <taxon>Bacillati</taxon>
        <taxon>Bacillota</taxon>
        <taxon>Bacilli</taxon>
        <taxon>Bacillales</taxon>
        <taxon>Paenibacillaceae</taxon>
        <taxon>Paenibacillus</taxon>
    </lineage>
</organism>